<dbReference type="Pfam" id="PF01435">
    <property type="entry name" value="Peptidase_M48"/>
    <property type="match status" value="1"/>
</dbReference>
<dbReference type="EMBL" id="FYAK01000001">
    <property type="protein sequence ID" value="SMY32208.1"/>
    <property type="molecule type" value="Genomic_DNA"/>
</dbReference>
<dbReference type="Proteomes" id="UP000195963">
    <property type="component" value="Unassembled WGS sequence"/>
</dbReference>
<dbReference type="GO" id="GO:0051603">
    <property type="term" value="P:proteolysis involved in protein catabolic process"/>
    <property type="evidence" value="ECO:0007669"/>
    <property type="project" value="TreeGrafter"/>
</dbReference>
<dbReference type="RefSeq" id="WP_087843697.1">
    <property type="nucleotide sequence ID" value="NZ_FYAK01000001.1"/>
</dbReference>
<keyword evidence="2" id="KW-0645">Protease</keyword>
<organism evidence="8 9">
    <name type="scientific">Photobacterium malacitanum</name>
    <dbReference type="NCBI Taxonomy" id="2204294"/>
    <lineage>
        <taxon>Bacteria</taxon>
        <taxon>Pseudomonadati</taxon>
        <taxon>Pseudomonadota</taxon>
        <taxon>Gammaproteobacteria</taxon>
        <taxon>Vibrionales</taxon>
        <taxon>Vibrionaceae</taxon>
        <taxon>Photobacterium</taxon>
    </lineage>
</organism>
<dbReference type="InterPro" id="IPR011990">
    <property type="entry name" value="TPR-like_helical_dom_sf"/>
</dbReference>
<gene>
    <name evidence="8" type="ORF">PMAL9190_00410</name>
</gene>
<comment type="cofactor">
    <cofactor evidence="1">
        <name>Zn(2+)</name>
        <dbReference type="ChEBI" id="CHEBI:29105"/>
    </cofactor>
</comment>
<evidence type="ECO:0000256" key="6">
    <source>
        <dbReference type="ARBA" id="ARBA00023049"/>
    </source>
</evidence>
<dbReference type="AlphaFoldDB" id="A0A1Y6M8Y7"/>
<evidence type="ECO:0000256" key="5">
    <source>
        <dbReference type="ARBA" id="ARBA00022833"/>
    </source>
</evidence>
<dbReference type="InterPro" id="IPR051156">
    <property type="entry name" value="Mito/Outer_Membr_Metalloprot"/>
</dbReference>
<feature type="domain" description="Peptidase M48" evidence="7">
    <location>
        <begin position="76"/>
        <end position="301"/>
    </location>
</feature>
<dbReference type="Gene3D" id="1.25.40.10">
    <property type="entry name" value="Tetratricopeptide repeat domain"/>
    <property type="match status" value="1"/>
</dbReference>
<dbReference type="GO" id="GO:0046872">
    <property type="term" value="F:metal ion binding"/>
    <property type="evidence" value="ECO:0007669"/>
    <property type="project" value="UniProtKB-KW"/>
</dbReference>
<dbReference type="PANTHER" id="PTHR22726:SF1">
    <property type="entry name" value="METALLOENDOPEPTIDASE OMA1, MITOCHONDRIAL"/>
    <property type="match status" value="1"/>
</dbReference>
<evidence type="ECO:0000256" key="1">
    <source>
        <dbReference type="ARBA" id="ARBA00001947"/>
    </source>
</evidence>
<dbReference type="Gene3D" id="3.30.2010.10">
    <property type="entry name" value="Metalloproteases ('zincins'), catalytic domain"/>
    <property type="match status" value="1"/>
</dbReference>
<evidence type="ECO:0000313" key="9">
    <source>
        <dbReference type="Proteomes" id="UP000195963"/>
    </source>
</evidence>
<dbReference type="InterPro" id="IPR001915">
    <property type="entry name" value="Peptidase_M48"/>
</dbReference>
<evidence type="ECO:0000259" key="7">
    <source>
        <dbReference type="Pfam" id="PF01435"/>
    </source>
</evidence>
<keyword evidence="4" id="KW-0378">Hydrolase</keyword>
<keyword evidence="3" id="KW-0479">Metal-binding</keyword>
<reference evidence="9" key="1">
    <citation type="submission" date="2017-06" db="EMBL/GenBank/DDBJ databases">
        <authorList>
            <person name="Rodrigo-Torres L."/>
            <person name="Arahal R.D."/>
            <person name="Lucena T."/>
        </authorList>
    </citation>
    <scope>NUCLEOTIDE SEQUENCE [LARGE SCALE GENOMIC DNA]</scope>
    <source>
        <strain evidence="9">CECT 9190</strain>
    </source>
</reference>
<protein>
    <submittedName>
        <fullName evidence="8">Peptidase family M48</fullName>
    </submittedName>
</protein>
<dbReference type="PANTHER" id="PTHR22726">
    <property type="entry name" value="METALLOENDOPEPTIDASE OMA1"/>
    <property type="match status" value="1"/>
</dbReference>
<keyword evidence="6" id="KW-0482">Metalloprotease</keyword>
<dbReference type="PROSITE" id="PS51257">
    <property type="entry name" value="PROKAR_LIPOPROTEIN"/>
    <property type="match status" value="1"/>
</dbReference>
<dbReference type="GO" id="GO:0004222">
    <property type="term" value="F:metalloendopeptidase activity"/>
    <property type="evidence" value="ECO:0007669"/>
    <property type="project" value="InterPro"/>
</dbReference>
<dbReference type="GO" id="GO:0016020">
    <property type="term" value="C:membrane"/>
    <property type="evidence" value="ECO:0007669"/>
    <property type="project" value="TreeGrafter"/>
</dbReference>
<evidence type="ECO:0000313" key="8">
    <source>
        <dbReference type="EMBL" id="SMY32208.1"/>
    </source>
</evidence>
<name>A0A1Y6M8Y7_9GAMM</name>
<keyword evidence="5" id="KW-0862">Zinc</keyword>
<proteinExistence type="predicted"/>
<sequence>MNKNLLLIVCSLSLSGCAIDNLKTLGGSTYESFDGKFINASKPEINTPTSDNKEKSTLVNIRAAADKDLVNNPIIQKYLNNILNNLLEQWEHPYNTNIKIVISPDQNYSASATRDTIILTQGVINDANSADELAFIIAHELSHILLMHNKSNEYFAKQSAIVSKAANIAMVSSVIDDLKRTKTSSGYKITSKNSQQSKEFVQDSFRIGMSINRLSRDVISSTMSRSDEDEADLLGIDLMVKAGFSPVVYKTVLDRLASSRKFSEEQLKKKKSEFQSVISIASKADKNFSGMNWQSMGYLAANEAATHLLQEFSSRHNSEEARSKDLTTYVKREYRNKRRQAIDKDSFIKITKNGNSKKILDNYRSASLAMESLEKGDILQAEKLATQAISGLTRYDAYPRLAMYNVRIIQNQHNKAIQNLYSIKNWEYASIQTFSLTSKVYLDKKQYKKANNLLNKAVAIIGTEDPFLPDFIALYKAQGNINQASIKLKQCEKITEKNIINQCYKSAGKSVPKSQKGIIDVLGSFTDMVDI</sequence>
<evidence type="ECO:0000256" key="2">
    <source>
        <dbReference type="ARBA" id="ARBA00022670"/>
    </source>
</evidence>
<keyword evidence="9" id="KW-1185">Reference proteome</keyword>
<evidence type="ECO:0000256" key="4">
    <source>
        <dbReference type="ARBA" id="ARBA00022801"/>
    </source>
</evidence>
<evidence type="ECO:0000256" key="3">
    <source>
        <dbReference type="ARBA" id="ARBA00022723"/>
    </source>
</evidence>
<accession>A0A1Y6M8Y7</accession>